<dbReference type="STRING" id="5627.A0A1C7M9U8"/>
<dbReference type="OMA" id="SNAMATI"/>
<feature type="compositionally biased region" description="Basic and acidic residues" evidence="1">
    <location>
        <begin position="224"/>
        <end position="237"/>
    </location>
</feature>
<reference evidence="2 3" key="1">
    <citation type="submission" date="2016-03" db="EMBL/GenBank/DDBJ databases">
        <title>Whole genome sequencing of Grifola frondosa 9006-11.</title>
        <authorList>
            <person name="Min B."/>
            <person name="Park H."/>
            <person name="Kim J.-G."/>
            <person name="Cho H."/>
            <person name="Oh Y.-L."/>
            <person name="Kong W.-S."/>
            <person name="Choi I.-G."/>
        </authorList>
    </citation>
    <scope>NUCLEOTIDE SEQUENCE [LARGE SCALE GENOMIC DNA]</scope>
    <source>
        <strain evidence="2 3">9006-11</strain>
    </source>
</reference>
<organism evidence="2 3">
    <name type="scientific">Grifola frondosa</name>
    <name type="common">Maitake</name>
    <name type="synonym">Polyporus frondosus</name>
    <dbReference type="NCBI Taxonomy" id="5627"/>
    <lineage>
        <taxon>Eukaryota</taxon>
        <taxon>Fungi</taxon>
        <taxon>Dikarya</taxon>
        <taxon>Basidiomycota</taxon>
        <taxon>Agaricomycotina</taxon>
        <taxon>Agaricomycetes</taxon>
        <taxon>Polyporales</taxon>
        <taxon>Grifolaceae</taxon>
        <taxon>Grifola</taxon>
    </lineage>
</organism>
<feature type="compositionally biased region" description="Polar residues" evidence="1">
    <location>
        <begin position="326"/>
        <end position="340"/>
    </location>
</feature>
<evidence type="ECO:0000313" key="2">
    <source>
        <dbReference type="EMBL" id="OBZ73367.1"/>
    </source>
</evidence>
<feature type="compositionally biased region" description="Basic and acidic residues" evidence="1">
    <location>
        <begin position="259"/>
        <end position="280"/>
    </location>
</feature>
<feature type="region of interest" description="Disordered" evidence="1">
    <location>
        <begin position="194"/>
        <end position="380"/>
    </location>
</feature>
<feature type="region of interest" description="Disordered" evidence="1">
    <location>
        <begin position="163"/>
        <end position="182"/>
    </location>
</feature>
<protein>
    <submittedName>
        <fullName evidence="2">Uncharacterized protein</fullName>
    </submittedName>
</protein>
<feature type="region of interest" description="Disordered" evidence="1">
    <location>
        <begin position="415"/>
        <end position="453"/>
    </location>
</feature>
<evidence type="ECO:0000256" key="1">
    <source>
        <dbReference type="SAM" id="MobiDB-lite"/>
    </source>
</evidence>
<comment type="caution">
    <text evidence="2">The sequence shown here is derived from an EMBL/GenBank/DDBJ whole genome shotgun (WGS) entry which is preliminary data.</text>
</comment>
<sequence>MLRSNGSATKIISLNRSPNRESPALTNPTSSIVATPGHEFKSNAMATIASPMRSSSLPQNNKLPVNNRDTSGSPLPSPSSCSVKSRFRLPGGLPVSPSGRKVGLPPTEYDPVDFDTRLASFDDDDLLRSSNSILSKHARRRSKDDAWVDILVANNSRRIGGQDAELRNGLKGGRSDPELASQEVSEVLAAVREHFSPDDDDIEPVHISGRHSTDTHGSTLEDSVLEHEPQRDSALHGDDEDEEDDPRPVRSKRLGYFDIHPERRPPTLVEDPRARFERPSVDSQLDPDVDPNANLVATGSRPVLPSKEDHQPYGSSVAEKEAKHAPNSSFVHSDDSSVPSGNGKASIHEGKPLPRVVVSPSPEPRAQDTLLAPAKSQTRTASLIEMYRERERSSPTPSAAPVPLSRLPVRTAASLHSPGVDKLRSTSPQLVPRTPSPVSASNLPEIDEPSAEPKVSIEDLEIDLPTHYIHGAPLHNVMEEEEEEEL</sequence>
<feature type="compositionally biased region" description="Polar residues" evidence="1">
    <location>
        <begin position="52"/>
        <end position="70"/>
    </location>
</feature>
<gene>
    <name evidence="2" type="ORF">A0H81_07158</name>
</gene>
<keyword evidence="3" id="KW-1185">Reference proteome</keyword>
<feature type="region of interest" description="Disordered" evidence="1">
    <location>
        <begin position="387"/>
        <end position="406"/>
    </location>
</feature>
<feature type="compositionally biased region" description="Polar residues" evidence="1">
    <location>
        <begin position="24"/>
        <end position="33"/>
    </location>
</feature>
<name>A0A1C7M9U8_GRIFR</name>
<feature type="compositionally biased region" description="Polar residues" evidence="1">
    <location>
        <begin position="1"/>
        <end position="17"/>
    </location>
</feature>
<evidence type="ECO:0000313" key="3">
    <source>
        <dbReference type="Proteomes" id="UP000092993"/>
    </source>
</evidence>
<feature type="region of interest" description="Disordered" evidence="1">
    <location>
        <begin position="1"/>
        <end position="84"/>
    </location>
</feature>
<dbReference type="AlphaFoldDB" id="A0A1C7M9U8"/>
<accession>A0A1C7M9U8</accession>
<proteinExistence type="predicted"/>
<feature type="compositionally biased region" description="Low complexity" evidence="1">
    <location>
        <begin position="71"/>
        <end position="84"/>
    </location>
</feature>
<dbReference type="OrthoDB" id="3270551at2759"/>
<feature type="compositionally biased region" description="Basic and acidic residues" evidence="1">
    <location>
        <begin position="164"/>
        <end position="177"/>
    </location>
</feature>
<dbReference type="Proteomes" id="UP000092993">
    <property type="component" value="Unassembled WGS sequence"/>
</dbReference>
<dbReference type="EMBL" id="LUGG01000007">
    <property type="protein sequence ID" value="OBZ73367.1"/>
    <property type="molecule type" value="Genomic_DNA"/>
</dbReference>